<evidence type="ECO:0000256" key="2">
    <source>
        <dbReference type="ARBA" id="ARBA00022630"/>
    </source>
</evidence>
<dbReference type="EMBL" id="BMRE01000095">
    <property type="protein sequence ID" value="GGU85430.1"/>
    <property type="molecule type" value="Genomic_DNA"/>
</dbReference>
<evidence type="ECO:0000256" key="4">
    <source>
        <dbReference type="ARBA" id="ARBA00023002"/>
    </source>
</evidence>
<evidence type="ECO:0000313" key="6">
    <source>
        <dbReference type="Proteomes" id="UP000649573"/>
    </source>
</evidence>
<dbReference type="Pfam" id="PF00743">
    <property type="entry name" value="FMO-like"/>
    <property type="match status" value="1"/>
</dbReference>
<dbReference type="InterPro" id="IPR020946">
    <property type="entry name" value="Flavin_mOase-like"/>
</dbReference>
<dbReference type="GO" id="GO:0004497">
    <property type="term" value="F:monooxygenase activity"/>
    <property type="evidence" value="ECO:0007669"/>
    <property type="project" value="UniProtKB-KW"/>
</dbReference>
<evidence type="ECO:0000313" key="5">
    <source>
        <dbReference type="EMBL" id="GGU85430.1"/>
    </source>
</evidence>
<protein>
    <submittedName>
        <fullName evidence="5">4-hydroxyacetophenone monooxygenase</fullName>
    </submittedName>
</protein>
<evidence type="ECO:0000256" key="1">
    <source>
        <dbReference type="ARBA" id="ARBA00010139"/>
    </source>
</evidence>
<dbReference type="PANTHER" id="PTHR42877:SF4">
    <property type="entry name" value="FAD_NAD(P)-BINDING DOMAIN-CONTAINING PROTEIN-RELATED"/>
    <property type="match status" value="1"/>
</dbReference>
<evidence type="ECO:0000256" key="3">
    <source>
        <dbReference type="ARBA" id="ARBA00022827"/>
    </source>
</evidence>
<dbReference type="Gene3D" id="3.50.50.60">
    <property type="entry name" value="FAD/NAD(P)-binding domain"/>
    <property type="match status" value="2"/>
</dbReference>
<organism evidence="5 6">
    <name type="scientific">Lentzea flava</name>
    <dbReference type="NCBI Taxonomy" id="103732"/>
    <lineage>
        <taxon>Bacteria</taxon>
        <taxon>Bacillati</taxon>
        <taxon>Actinomycetota</taxon>
        <taxon>Actinomycetes</taxon>
        <taxon>Pseudonocardiales</taxon>
        <taxon>Pseudonocardiaceae</taxon>
        <taxon>Lentzea</taxon>
    </lineage>
</organism>
<dbReference type="Proteomes" id="UP000649573">
    <property type="component" value="Unassembled WGS sequence"/>
</dbReference>
<proteinExistence type="inferred from homology"/>
<reference evidence="6" key="1">
    <citation type="journal article" date="2019" name="Int. J. Syst. Evol. Microbiol.">
        <title>The Global Catalogue of Microorganisms (GCM) 10K type strain sequencing project: providing services to taxonomists for standard genome sequencing and annotation.</title>
        <authorList>
            <consortium name="The Broad Institute Genomics Platform"/>
            <consortium name="The Broad Institute Genome Sequencing Center for Infectious Disease"/>
            <person name="Wu L."/>
            <person name="Ma J."/>
        </authorList>
    </citation>
    <scope>NUCLEOTIDE SEQUENCE [LARGE SCALE GENOMIC DNA]</scope>
    <source>
        <strain evidence="6">JCM 3296</strain>
    </source>
</reference>
<comment type="caution">
    <text evidence="5">The sequence shown here is derived from an EMBL/GenBank/DDBJ whole genome shotgun (WGS) entry which is preliminary data.</text>
</comment>
<comment type="similarity">
    <text evidence="1">Belongs to the FAD-binding monooxygenase family.</text>
</comment>
<gene>
    <name evidence="5" type="primary">hapE</name>
    <name evidence="5" type="ORF">GCM10010178_89480</name>
</gene>
<dbReference type="InterPro" id="IPR036188">
    <property type="entry name" value="FAD/NAD-bd_sf"/>
</dbReference>
<name>A0ABQ2VGB9_9PSEU</name>
<keyword evidence="2" id="KW-0285">Flavoprotein</keyword>
<keyword evidence="6" id="KW-1185">Reference proteome</keyword>
<keyword evidence="3" id="KW-0274">FAD</keyword>
<dbReference type="PANTHER" id="PTHR42877">
    <property type="entry name" value="L-ORNITHINE N(5)-MONOOXYGENASE-RELATED"/>
    <property type="match status" value="1"/>
</dbReference>
<dbReference type="InterPro" id="IPR051209">
    <property type="entry name" value="FAD-bind_Monooxygenase_sf"/>
</dbReference>
<keyword evidence="5" id="KW-0503">Monooxygenase</keyword>
<dbReference type="SUPFAM" id="SSF51905">
    <property type="entry name" value="FAD/NAD(P)-binding domain"/>
    <property type="match status" value="3"/>
</dbReference>
<sequence>MTSINRAQSIRIPKRFTRTTHNYSNQSTILEYVKHCTEQFGVRAHIEFKTEISQAWFDEKARVWRLRTTEGDEHAARVAVTAVGQLNQPRMPELADIDQFVGTSFHSARWNHGHDLTGRSVAVIGNGCSAAQFVPKIAEQVQQLHIFQRSPKWIIPKWSRKITPLGAHPVPQRISRAGWYASAEVIAHSPINHGMWGRVLTAAAKWHLLHQISELELRAKLTPNYPFGCNRMILSNDYYPTLTRDNVTLVTEPIERVTPTGIATADGRLRTVDTIIYATGFHSTHFLAPLQITGPGGSLHARWREAPDAYLGMMVPGFPNFFMLYGPNSSSASNSVIAMLESQARYVASSLDMIGDNKTVDVTPEAFDDYQKALRRRLASTVWTEQCTSWYKNGTDGHITNLWPRRVSTYRWLTRHPERKHLVISSSVGGTSCA</sequence>
<keyword evidence="4" id="KW-0560">Oxidoreductase</keyword>
<accession>A0ABQ2VGB9</accession>